<reference evidence="1" key="1">
    <citation type="journal article" date="2014" name="Int. J. Syst. Evol. Microbiol.">
        <title>Complete genome sequence of Corynebacterium casei LMG S-19264T (=DSM 44701T), isolated from a smear-ripened cheese.</title>
        <authorList>
            <consortium name="US DOE Joint Genome Institute (JGI-PGF)"/>
            <person name="Walter F."/>
            <person name="Albersmeier A."/>
            <person name="Kalinowski J."/>
            <person name="Ruckert C."/>
        </authorList>
    </citation>
    <scope>NUCLEOTIDE SEQUENCE</scope>
    <source>
        <strain evidence="1">JCM 3302</strain>
    </source>
</reference>
<keyword evidence="2" id="KW-1185">Reference proteome</keyword>
<dbReference type="EMBL" id="BNBC01000023">
    <property type="protein sequence ID" value="GHE85639.1"/>
    <property type="molecule type" value="Genomic_DNA"/>
</dbReference>
<name>A0A919A629_9ACTN</name>
<accession>A0A919A629</accession>
<organism evidence="1 2">
    <name type="scientific">Streptomyces spiralis</name>
    <dbReference type="NCBI Taxonomy" id="66376"/>
    <lineage>
        <taxon>Bacteria</taxon>
        <taxon>Bacillati</taxon>
        <taxon>Actinomycetota</taxon>
        <taxon>Actinomycetes</taxon>
        <taxon>Kitasatosporales</taxon>
        <taxon>Streptomycetaceae</taxon>
        <taxon>Streptomyces</taxon>
    </lineage>
</organism>
<sequence length="87" mass="9012">MLVVQGAPVTAAVRSSTGEAVVLLSSDALRRVPEATLADMFKAAAAVLSAAELQAVHKAVPELGTGLPDFHVRVEGTLLTVYRLTVS</sequence>
<dbReference type="AlphaFoldDB" id="A0A919A629"/>
<protein>
    <submittedName>
        <fullName evidence="1">Uncharacterized protein</fullName>
    </submittedName>
</protein>
<comment type="caution">
    <text evidence="1">The sequence shown here is derived from an EMBL/GenBank/DDBJ whole genome shotgun (WGS) entry which is preliminary data.</text>
</comment>
<dbReference type="Proteomes" id="UP000641386">
    <property type="component" value="Unassembled WGS sequence"/>
</dbReference>
<gene>
    <name evidence="1" type="ORF">GCM10014715_47380</name>
</gene>
<reference evidence="1" key="2">
    <citation type="submission" date="2020-09" db="EMBL/GenBank/DDBJ databases">
        <authorList>
            <person name="Sun Q."/>
            <person name="Ohkuma M."/>
        </authorList>
    </citation>
    <scope>NUCLEOTIDE SEQUENCE</scope>
    <source>
        <strain evidence="1">JCM 3302</strain>
    </source>
</reference>
<proteinExistence type="predicted"/>
<evidence type="ECO:0000313" key="2">
    <source>
        <dbReference type="Proteomes" id="UP000641386"/>
    </source>
</evidence>
<evidence type="ECO:0000313" key="1">
    <source>
        <dbReference type="EMBL" id="GHE85639.1"/>
    </source>
</evidence>